<evidence type="ECO:0000256" key="1">
    <source>
        <dbReference type="SAM" id="Phobius"/>
    </source>
</evidence>
<protein>
    <recommendedName>
        <fullName evidence="4">Chitin synthase export chaperone</fullName>
    </recommendedName>
</protein>
<dbReference type="EMBL" id="KL142412">
    <property type="protein sequence ID" value="KDR67787.1"/>
    <property type="molecule type" value="Genomic_DNA"/>
</dbReference>
<accession>A0A067SCS7</accession>
<keyword evidence="1" id="KW-1133">Transmembrane helix</keyword>
<proteinExistence type="predicted"/>
<keyword evidence="1" id="KW-0812">Transmembrane</keyword>
<dbReference type="Proteomes" id="UP000027222">
    <property type="component" value="Unassembled WGS sequence"/>
</dbReference>
<feature type="transmembrane region" description="Helical" evidence="1">
    <location>
        <begin position="194"/>
        <end position="211"/>
    </location>
</feature>
<sequence>MWPRKWSSIKSLYFFLRYFPLMAQLPLLLVGSELSPHFHFSHRACYGWQIYQGIVAASVTLSIDIILMLRVHALYHGQRPVRVTVVFFFILEVIGMAVGLGLTLPGVQFDDICAVSYVPRFLAIYGLALMLFQTVLFALTMHKFVQGVKDDWGEFPITKLLIRDGTWAFFLLFFVYVSQLSLYALPNDYSAEVLYSWILSLSSFCGYRILFNLRRLSGGITNPEGSDLAPRPIRWFRPSSWVR</sequence>
<name>A0A067SCS7_GALM3</name>
<keyword evidence="3" id="KW-1185">Reference proteome</keyword>
<dbReference type="STRING" id="685588.A0A067SCS7"/>
<gene>
    <name evidence="2" type="ORF">GALMADRAFT_1061626</name>
</gene>
<dbReference type="AlphaFoldDB" id="A0A067SCS7"/>
<reference evidence="3" key="1">
    <citation type="journal article" date="2014" name="Proc. Natl. Acad. Sci. U.S.A.">
        <title>Extensive sampling of basidiomycete genomes demonstrates inadequacy of the white-rot/brown-rot paradigm for wood decay fungi.</title>
        <authorList>
            <person name="Riley R."/>
            <person name="Salamov A.A."/>
            <person name="Brown D.W."/>
            <person name="Nagy L.G."/>
            <person name="Floudas D."/>
            <person name="Held B.W."/>
            <person name="Levasseur A."/>
            <person name="Lombard V."/>
            <person name="Morin E."/>
            <person name="Otillar R."/>
            <person name="Lindquist E.A."/>
            <person name="Sun H."/>
            <person name="LaButti K.M."/>
            <person name="Schmutz J."/>
            <person name="Jabbour D."/>
            <person name="Luo H."/>
            <person name="Baker S.E."/>
            <person name="Pisabarro A.G."/>
            <person name="Walton J.D."/>
            <person name="Blanchette R.A."/>
            <person name="Henrissat B."/>
            <person name="Martin F."/>
            <person name="Cullen D."/>
            <person name="Hibbett D.S."/>
            <person name="Grigoriev I.V."/>
        </authorList>
    </citation>
    <scope>NUCLEOTIDE SEQUENCE [LARGE SCALE GENOMIC DNA]</scope>
    <source>
        <strain evidence="3">CBS 339.88</strain>
    </source>
</reference>
<dbReference type="OrthoDB" id="2637653at2759"/>
<dbReference type="HOGENOM" id="CLU_035509_10_2_1"/>
<feature type="transmembrane region" description="Helical" evidence="1">
    <location>
        <begin position="81"/>
        <end position="102"/>
    </location>
</feature>
<evidence type="ECO:0008006" key="4">
    <source>
        <dbReference type="Google" id="ProtNLM"/>
    </source>
</evidence>
<keyword evidence="1" id="KW-0472">Membrane</keyword>
<feature type="transmembrane region" description="Helical" evidence="1">
    <location>
        <begin position="50"/>
        <end position="69"/>
    </location>
</feature>
<organism evidence="2 3">
    <name type="scientific">Galerina marginata (strain CBS 339.88)</name>
    <dbReference type="NCBI Taxonomy" id="685588"/>
    <lineage>
        <taxon>Eukaryota</taxon>
        <taxon>Fungi</taxon>
        <taxon>Dikarya</taxon>
        <taxon>Basidiomycota</taxon>
        <taxon>Agaricomycotina</taxon>
        <taxon>Agaricomycetes</taxon>
        <taxon>Agaricomycetidae</taxon>
        <taxon>Agaricales</taxon>
        <taxon>Agaricineae</taxon>
        <taxon>Strophariaceae</taxon>
        <taxon>Galerina</taxon>
    </lineage>
</organism>
<feature type="transmembrane region" description="Helical" evidence="1">
    <location>
        <begin position="160"/>
        <end position="182"/>
    </location>
</feature>
<feature type="transmembrane region" description="Helical" evidence="1">
    <location>
        <begin position="122"/>
        <end position="139"/>
    </location>
</feature>
<evidence type="ECO:0000313" key="2">
    <source>
        <dbReference type="EMBL" id="KDR67787.1"/>
    </source>
</evidence>
<feature type="transmembrane region" description="Helical" evidence="1">
    <location>
        <begin position="12"/>
        <end position="30"/>
    </location>
</feature>
<evidence type="ECO:0000313" key="3">
    <source>
        <dbReference type="Proteomes" id="UP000027222"/>
    </source>
</evidence>